<dbReference type="GeneID" id="98145450"/>
<proteinExistence type="predicted"/>
<sequence>MLATHCHQSFSSPFCTLSRHQRPAQFQECRLEFPHHYLTTISASHLAYYCIWPAFALSLCGTVTCLAIRKIYNLHKSGIAMAMRQQTQAF</sequence>
<feature type="transmembrane region" description="Helical" evidence="1">
    <location>
        <begin position="46"/>
        <end position="68"/>
    </location>
</feature>
<protein>
    <submittedName>
        <fullName evidence="2">Uncharacterized protein</fullName>
    </submittedName>
</protein>
<accession>A0ABR4LD18</accession>
<keyword evidence="1" id="KW-0812">Transmembrane</keyword>
<organism evidence="2 3">
    <name type="scientific">Aspergillus lucknowensis</name>
    <dbReference type="NCBI Taxonomy" id="176173"/>
    <lineage>
        <taxon>Eukaryota</taxon>
        <taxon>Fungi</taxon>
        <taxon>Dikarya</taxon>
        <taxon>Ascomycota</taxon>
        <taxon>Pezizomycotina</taxon>
        <taxon>Eurotiomycetes</taxon>
        <taxon>Eurotiomycetidae</taxon>
        <taxon>Eurotiales</taxon>
        <taxon>Aspergillaceae</taxon>
        <taxon>Aspergillus</taxon>
        <taxon>Aspergillus subgen. Nidulantes</taxon>
    </lineage>
</organism>
<keyword evidence="1" id="KW-0472">Membrane</keyword>
<evidence type="ECO:0000256" key="1">
    <source>
        <dbReference type="SAM" id="Phobius"/>
    </source>
</evidence>
<gene>
    <name evidence="2" type="ORF">BJX67DRAFT_366264</name>
</gene>
<evidence type="ECO:0000313" key="2">
    <source>
        <dbReference type="EMBL" id="KAL2862441.1"/>
    </source>
</evidence>
<keyword evidence="1" id="KW-1133">Transmembrane helix</keyword>
<dbReference type="RefSeq" id="XP_070881420.1">
    <property type="nucleotide sequence ID" value="XM_071030378.1"/>
</dbReference>
<keyword evidence="3" id="KW-1185">Reference proteome</keyword>
<comment type="caution">
    <text evidence="2">The sequence shown here is derived from an EMBL/GenBank/DDBJ whole genome shotgun (WGS) entry which is preliminary data.</text>
</comment>
<dbReference type="EMBL" id="JBFXLQ010000067">
    <property type="protein sequence ID" value="KAL2862441.1"/>
    <property type="molecule type" value="Genomic_DNA"/>
</dbReference>
<evidence type="ECO:0000313" key="3">
    <source>
        <dbReference type="Proteomes" id="UP001610432"/>
    </source>
</evidence>
<dbReference type="Proteomes" id="UP001610432">
    <property type="component" value="Unassembled WGS sequence"/>
</dbReference>
<name>A0ABR4LD18_9EURO</name>
<reference evidence="2 3" key="1">
    <citation type="submission" date="2024-07" db="EMBL/GenBank/DDBJ databases">
        <title>Section-level genome sequencing and comparative genomics of Aspergillus sections Usti and Cavernicolus.</title>
        <authorList>
            <consortium name="Lawrence Berkeley National Laboratory"/>
            <person name="Nybo J.L."/>
            <person name="Vesth T.C."/>
            <person name="Theobald S."/>
            <person name="Frisvad J.C."/>
            <person name="Larsen T.O."/>
            <person name="Kjaerboelling I."/>
            <person name="Rothschild-Mancinelli K."/>
            <person name="Lyhne E.K."/>
            <person name="Kogle M.E."/>
            <person name="Barry K."/>
            <person name="Clum A."/>
            <person name="Na H."/>
            <person name="Ledsgaard L."/>
            <person name="Lin J."/>
            <person name="Lipzen A."/>
            <person name="Kuo A."/>
            <person name="Riley R."/>
            <person name="Mondo S."/>
            <person name="Labutti K."/>
            <person name="Haridas S."/>
            <person name="Pangalinan J."/>
            <person name="Salamov A.A."/>
            <person name="Simmons B.A."/>
            <person name="Magnuson J.K."/>
            <person name="Chen J."/>
            <person name="Drula E."/>
            <person name="Henrissat B."/>
            <person name="Wiebenga A."/>
            <person name="Lubbers R.J."/>
            <person name="Gomes A.C."/>
            <person name="Macurrencykelacurrency M.R."/>
            <person name="Stajich J."/>
            <person name="Grigoriev I.V."/>
            <person name="Mortensen U.H."/>
            <person name="De Vries R.P."/>
            <person name="Baker S.E."/>
            <person name="Andersen M.R."/>
        </authorList>
    </citation>
    <scope>NUCLEOTIDE SEQUENCE [LARGE SCALE GENOMIC DNA]</scope>
    <source>
        <strain evidence="2 3">CBS 449.75</strain>
    </source>
</reference>